<evidence type="ECO:0000256" key="3">
    <source>
        <dbReference type="ARBA" id="ARBA00022537"/>
    </source>
</evidence>
<reference evidence="12 13" key="1">
    <citation type="submission" date="2013-11" db="EMBL/GenBank/DDBJ databases">
        <title>Genome sequencing of Stegodyphus mimosarum.</title>
        <authorList>
            <person name="Bechsgaard J."/>
        </authorList>
    </citation>
    <scope>NUCLEOTIDE SEQUENCE [LARGE SCALE GENOMIC DNA]</scope>
</reference>
<evidence type="ECO:0000313" key="12">
    <source>
        <dbReference type="EMBL" id="KFM83143.1"/>
    </source>
</evidence>
<dbReference type="GO" id="GO:0045087">
    <property type="term" value="P:innate immune response"/>
    <property type="evidence" value="ECO:0007669"/>
    <property type="project" value="TreeGrafter"/>
</dbReference>
<dbReference type="SUPFAM" id="SSF48403">
    <property type="entry name" value="Ankyrin repeat"/>
    <property type="match status" value="1"/>
</dbReference>
<proteinExistence type="predicted"/>
<keyword evidence="7 9" id="KW-0040">ANK repeat</keyword>
<feature type="repeat" description="ANK" evidence="9">
    <location>
        <begin position="953"/>
        <end position="985"/>
    </location>
</feature>
<evidence type="ECO:0000256" key="2">
    <source>
        <dbReference type="ARBA" id="ARBA00022483"/>
    </source>
</evidence>
<dbReference type="GO" id="GO:0006887">
    <property type="term" value="P:exocytosis"/>
    <property type="evidence" value="ECO:0007669"/>
    <property type="project" value="UniProtKB-KW"/>
</dbReference>
<keyword evidence="8" id="KW-1053">Target membrane</keyword>
<dbReference type="PROSITE" id="PS50088">
    <property type="entry name" value="ANK_REPEAT"/>
    <property type="match status" value="9"/>
</dbReference>
<keyword evidence="2" id="KW-0268">Exocytosis</keyword>
<dbReference type="GO" id="GO:0044218">
    <property type="term" value="C:other organism cell membrane"/>
    <property type="evidence" value="ECO:0007669"/>
    <property type="project" value="UniProtKB-KW"/>
</dbReference>
<feature type="repeat" description="ANK" evidence="9">
    <location>
        <begin position="776"/>
        <end position="808"/>
    </location>
</feature>
<dbReference type="GO" id="GO:0005737">
    <property type="term" value="C:cytoplasm"/>
    <property type="evidence" value="ECO:0007669"/>
    <property type="project" value="TreeGrafter"/>
</dbReference>
<dbReference type="FunFam" id="1.25.40.20:FF:000012">
    <property type="entry name" value="ankyrin repeat domain-containing protein 17 isoform X1"/>
    <property type="match status" value="1"/>
</dbReference>
<dbReference type="InterPro" id="IPR051631">
    <property type="entry name" value="Ankyrin-KH/SAM_domain"/>
</dbReference>
<feature type="coiled-coil region" evidence="10">
    <location>
        <begin position="206"/>
        <end position="233"/>
    </location>
</feature>
<organism evidence="12 13">
    <name type="scientific">Stegodyphus mimosarum</name>
    <name type="common">African social velvet spider</name>
    <dbReference type="NCBI Taxonomy" id="407821"/>
    <lineage>
        <taxon>Eukaryota</taxon>
        <taxon>Metazoa</taxon>
        <taxon>Ecdysozoa</taxon>
        <taxon>Arthropoda</taxon>
        <taxon>Chelicerata</taxon>
        <taxon>Arachnida</taxon>
        <taxon>Araneae</taxon>
        <taxon>Araneomorphae</taxon>
        <taxon>Entelegynae</taxon>
        <taxon>Eresoidea</taxon>
        <taxon>Eresidae</taxon>
        <taxon>Stegodyphus</taxon>
    </lineage>
</organism>
<evidence type="ECO:0000256" key="9">
    <source>
        <dbReference type="PROSITE-ProRule" id="PRU00023"/>
    </source>
</evidence>
<evidence type="ECO:0000256" key="5">
    <source>
        <dbReference type="ARBA" id="ARBA00022737"/>
    </source>
</evidence>
<evidence type="ECO:0000256" key="1">
    <source>
        <dbReference type="ARBA" id="ARBA00004175"/>
    </source>
</evidence>
<name>A0A087V0K4_STEMI</name>
<dbReference type="Proteomes" id="UP000054359">
    <property type="component" value="Unassembled WGS sequence"/>
</dbReference>
<keyword evidence="6" id="KW-0800">Toxin</keyword>
<keyword evidence="5" id="KW-0677">Repeat</keyword>
<dbReference type="Pfam" id="PF12796">
    <property type="entry name" value="Ank_2"/>
    <property type="match status" value="4"/>
</dbReference>
<dbReference type="InterPro" id="IPR002110">
    <property type="entry name" value="Ankyrin_rpt"/>
</dbReference>
<evidence type="ECO:0000256" key="6">
    <source>
        <dbReference type="ARBA" id="ARBA00023028"/>
    </source>
</evidence>
<keyword evidence="6" id="KW-0638">Presynaptic neurotoxin</keyword>
<feature type="repeat" description="ANK" evidence="9">
    <location>
        <begin position="876"/>
        <end position="908"/>
    </location>
</feature>
<dbReference type="Gene3D" id="1.25.40.20">
    <property type="entry name" value="Ankyrin repeat-containing domain"/>
    <property type="match status" value="4"/>
</dbReference>
<feature type="repeat" description="ANK" evidence="9">
    <location>
        <begin position="919"/>
        <end position="951"/>
    </location>
</feature>
<feature type="repeat" description="ANK" evidence="9">
    <location>
        <begin position="1021"/>
        <end position="1053"/>
    </location>
</feature>
<dbReference type="STRING" id="407821.A0A087V0K4"/>
<sequence length="1210" mass="131174">MLIEASKGGHTAVVQLLLDYPNSLLASPPPPPDLTQIPNASLEGSEAPRVPPHGLAVFSPQEPEQNSVSNNSYSIQGPRIQDLLRESLPNSSQSVPKQKSIQRKNALIKNNEAPSSSFYENVRYHYRSKSNAAAQANSLSIQAETGTPKCLVENELPSSVVVSGGGGNMESEVMSSDMKPSERLEQCINTMMKKAEMLHPSPEEQIFQKQQILEELQRVERELQEKAQAQLLLTAQHQQHHQNLQDLGTIVTGTPTITTLSSNSSNSFPNMSGAHTQQVLINYGTVLDLHSLSSLTDISSMSSHFLRSAAITAATSAAAAATSTAASITSLAAGNTLTVPQAVHAQQFYQQQQKALQQQSVITTTTPAAEYCKSRVGKPAKQAKTAVMKQVLQQQPFQMQSSQLQNEPKIDPQDHLEEINLRNIVFSEQQQQQQQMQLQQQLLHQHSQQQFVLSEITQNLTLRGTKYCEGAIAGIMHAMGGIKLTSDSTQTHNIPMYDPVVVGQALLQQQLQQQQHLAQHQQLTQAMQEETKRQQQPQHYEKNIKLLKGKTSKLQQSLHTSQPSLISQQASQQAVKQQLASSCGETCTLVGNIPIDGTGVLTLSGMASPAFPVSIAVSPVSLSSPVSIATSCGASFGHNLSLDEGLMVAAPARTLHETLGDIVSGPTTQLAGTHMNLMQQAAHCTEACLNMSAPGGKSRSLSMSSLPGVSASTATLPLTFHTLAPSLTPCVPVQVSASSDCISHHLPHLAHTTAAPSTPAPPLYPPLDLNSQTDSNHDTALTLAAAGGHEELVSLLLSRGADIEHRDKKGFTPLMLAASAGHAGVVEILLNNAAEIEAQSERTKDTALSLAATGGRYEVVEILLTRGANKEHRNLSDYTPLSLAASGGYVNIIKLLLNHGAEINARCRNCLFCRTGSKLGISPLMLAAMNGHTQAVKLLLDMGSDINAQIETNRNTALTLACFQGRQDVVSLLLDRKANVEHRAKTGLTPLMEAASGGFVEVGKVLIDKGADVNAPPVPSSRDTALTIAADKGHHRFVQLLLQRDAIVDVKNKKGNSPLWLAANGGHLDVVQLLCNHKADIDSQDNRKVSCLMAAFRKGHVKVVKWMVKHVTQFPSDMEMTRYMSTVTDKDLLKKCNTCMDAIRVAKDRQAAEAYKNANILLEELDLEKCREESRKAAAARRRERKRRKKREKQEQVCCYVLCFVICRIL</sequence>
<evidence type="ECO:0000256" key="8">
    <source>
        <dbReference type="ARBA" id="ARBA00023298"/>
    </source>
</evidence>
<feature type="region of interest" description="Disordered" evidence="11">
    <location>
        <begin position="752"/>
        <end position="775"/>
    </location>
</feature>
<dbReference type="GO" id="GO:0044231">
    <property type="term" value="C:host cell presynaptic membrane"/>
    <property type="evidence" value="ECO:0007669"/>
    <property type="project" value="UniProtKB-KW"/>
</dbReference>
<gene>
    <name evidence="12" type="ORF">X975_12513</name>
</gene>
<comment type="subcellular location">
    <subcellularLocation>
        <location evidence="1">Target cell membrane</location>
    </subcellularLocation>
</comment>
<evidence type="ECO:0000256" key="4">
    <source>
        <dbReference type="ARBA" id="ARBA00022699"/>
    </source>
</evidence>
<dbReference type="PRINTS" id="PR01415">
    <property type="entry name" value="ANKYRIN"/>
</dbReference>
<dbReference type="InterPro" id="IPR036770">
    <property type="entry name" value="Ankyrin_rpt-contain_sf"/>
</dbReference>
<dbReference type="Pfam" id="PF00023">
    <property type="entry name" value="Ank"/>
    <property type="match status" value="1"/>
</dbReference>
<keyword evidence="8" id="KW-0472">Membrane</keyword>
<protein>
    <submittedName>
        <fullName evidence="12">Ankyrin repeat and KH domain-containing protein 1</fullName>
    </submittedName>
</protein>
<dbReference type="PANTHER" id="PTHR23206:SF8">
    <property type="entry name" value="ANKYRIN REPEAT AND KH DOMAIN-CONTAINING 1"/>
    <property type="match status" value="1"/>
</dbReference>
<feature type="region of interest" description="Disordered" evidence="11">
    <location>
        <begin position="27"/>
        <end position="74"/>
    </location>
</feature>
<dbReference type="AlphaFoldDB" id="A0A087V0K4"/>
<feature type="repeat" description="ANK" evidence="9">
    <location>
        <begin position="843"/>
        <end position="875"/>
    </location>
</feature>
<evidence type="ECO:0000256" key="7">
    <source>
        <dbReference type="ARBA" id="ARBA00023043"/>
    </source>
</evidence>
<accession>A0A087V0K4</accession>
<feature type="repeat" description="ANK" evidence="9">
    <location>
        <begin position="986"/>
        <end position="1018"/>
    </location>
</feature>
<keyword evidence="3" id="KW-1052">Target cell membrane</keyword>
<feature type="non-terminal residue" evidence="12">
    <location>
        <position position="1210"/>
    </location>
</feature>
<feature type="compositionally biased region" description="Polar residues" evidence="11">
    <location>
        <begin position="62"/>
        <end position="74"/>
    </location>
</feature>
<keyword evidence="10" id="KW-0175">Coiled coil</keyword>
<dbReference type="SMART" id="SM00248">
    <property type="entry name" value="ANK"/>
    <property type="match status" value="10"/>
</dbReference>
<dbReference type="EMBL" id="KL811848">
    <property type="protein sequence ID" value="KFM83143.1"/>
    <property type="molecule type" value="Genomic_DNA"/>
</dbReference>
<dbReference type="PROSITE" id="PS50297">
    <property type="entry name" value="ANK_REP_REGION"/>
    <property type="match status" value="7"/>
</dbReference>
<dbReference type="FunFam" id="1.25.40.20:FF:000041">
    <property type="entry name" value="ankyrin repeat and KH domain-containing protein 1 isoform X1"/>
    <property type="match status" value="1"/>
</dbReference>
<dbReference type="OrthoDB" id="10071877at2759"/>
<dbReference type="OMA" id="TEYCEGA"/>
<keyword evidence="13" id="KW-1185">Reference proteome</keyword>
<feature type="repeat" description="ANK" evidence="9">
    <location>
        <begin position="809"/>
        <end position="841"/>
    </location>
</feature>
<evidence type="ECO:0000313" key="13">
    <source>
        <dbReference type="Proteomes" id="UP000054359"/>
    </source>
</evidence>
<evidence type="ECO:0000256" key="10">
    <source>
        <dbReference type="SAM" id="Coils"/>
    </source>
</evidence>
<feature type="repeat" description="ANK" evidence="9">
    <location>
        <begin position="1054"/>
        <end position="1086"/>
    </location>
</feature>
<evidence type="ECO:0000256" key="11">
    <source>
        <dbReference type="SAM" id="MobiDB-lite"/>
    </source>
</evidence>
<keyword evidence="4" id="KW-0528">Neurotoxin</keyword>
<dbReference type="PANTHER" id="PTHR23206">
    <property type="entry name" value="MASK PROTEIN"/>
    <property type="match status" value="1"/>
</dbReference>